<proteinExistence type="predicted"/>
<evidence type="ECO:0000313" key="2">
    <source>
        <dbReference type="Proteomes" id="UP000244225"/>
    </source>
</evidence>
<dbReference type="Proteomes" id="UP000244225">
    <property type="component" value="Unassembled WGS sequence"/>
</dbReference>
<reference evidence="1 2" key="1">
    <citation type="submission" date="2018-04" db="EMBL/GenBank/DDBJ databases">
        <title>Genomic Encyclopedia of Archaeal and Bacterial Type Strains, Phase II (KMG-II): from individual species to whole genera.</title>
        <authorList>
            <person name="Goeker M."/>
        </authorList>
    </citation>
    <scope>NUCLEOTIDE SEQUENCE [LARGE SCALE GENOMIC DNA]</scope>
    <source>
        <strain evidence="1 2">DSM 100162</strain>
    </source>
</reference>
<gene>
    <name evidence="1" type="ORF">C8N40_103390</name>
</gene>
<dbReference type="Pfam" id="PF05013">
    <property type="entry name" value="FGase"/>
    <property type="match status" value="1"/>
</dbReference>
<dbReference type="InterPro" id="IPR007709">
    <property type="entry name" value="N-FG_amidohydro"/>
</dbReference>
<evidence type="ECO:0000313" key="1">
    <source>
        <dbReference type="EMBL" id="PTX20313.1"/>
    </source>
</evidence>
<dbReference type="Gene3D" id="3.40.630.40">
    <property type="entry name" value="Zn-dependent exopeptidases"/>
    <property type="match status" value="1"/>
</dbReference>
<dbReference type="OrthoDB" id="9815326at2"/>
<keyword evidence="2" id="KW-1185">Reference proteome</keyword>
<keyword evidence="1" id="KW-0378">Hydrolase</keyword>
<protein>
    <submittedName>
        <fullName evidence="1">Putative N-formylglutamate amidohydrolase</fullName>
    </submittedName>
</protein>
<dbReference type="GO" id="GO:0016787">
    <property type="term" value="F:hydrolase activity"/>
    <property type="evidence" value="ECO:0007669"/>
    <property type="project" value="UniProtKB-KW"/>
</dbReference>
<comment type="caution">
    <text evidence="1">The sequence shown here is derived from an EMBL/GenBank/DDBJ whole genome shotgun (WGS) entry which is preliminary data.</text>
</comment>
<organism evidence="1 2">
    <name type="scientific">Pontibacter mucosus</name>
    <dbReference type="NCBI Taxonomy" id="1649266"/>
    <lineage>
        <taxon>Bacteria</taxon>
        <taxon>Pseudomonadati</taxon>
        <taxon>Bacteroidota</taxon>
        <taxon>Cytophagia</taxon>
        <taxon>Cytophagales</taxon>
        <taxon>Hymenobacteraceae</taxon>
        <taxon>Pontibacter</taxon>
    </lineage>
</organism>
<dbReference type="RefSeq" id="WP_108211312.1">
    <property type="nucleotide sequence ID" value="NZ_QBKI01000003.1"/>
</dbReference>
<dbReference type="AlphaFoldDB" id="A0A2T5YLX0"/>
<name>A0A2T5YLX0_9BACT</name>
<sequence length="239" mass="27874">MLKTLITCEHGGNEIPPAHAGLFTDAKELLQSHRGYDIGAQELLENLTDLADKTFYATISRLLVELNRSLHHRNLFSEITRKLPQPEQEQILKAHYHPYRERVEELIQDLVMVGHQVLHISVHSFTPVLDGEERQADIGLLYDPKREGERNFCRDWKEAFREQQPELVVRFNYPYLGVSDGFTTYLRRKFTDRQYIGIELEVNQKFPLEGGAKWKQLQRSVKQSLKLVQAKYKTNADND</sequence>
<dbReference type="SUPFAM" id="SSF53187">
    <property type="entry name" value="Zn-dependent exopeptidases"/>
    <property type="match status" value="1"/>
</dbReference>
<accession>A0A2T5YLX0</accession>
<dbReference type="EMBL" id="QBKI01000003">
    <property type="protein sequence ID" value="PTX20313.1"/>
    <property type="molecule type" value="Genomic_DNA"/>
</dbReference>